<dbReference type="RefSeq" id="WP_306857967.1">
    <property type="nucleotide sequence ID" value="NZ_CP132968.1"/>
</dbReference>
<evidence type="ECO:0000313" key="2">
    <source>
        <dbReference type="EMBL" id="WMD17461.1"/>
    </source>
</evidence>
<keyword evidence="1" id="KW-0472">Membrane</keyword>
<keyword evidence="1" id="KW-0812">Transmembrane</keyword>
<feature type="transmembrane region" description="Helical" evidence="1">
    <location>
        <begin position="30"/>
        <end position="47"/>
    </location>
</feature>
<dbReference type="AlphaFoldDB" id="A0AAQ3PYR7"/>
<evidence type="ECO:0000256" key="1">
    <source>
        <dbReference type="SAM" id="Phobius"/>
    </source>
</evidence>
<evidence type="ECO:0000313" key="3">
    <source>
        <dbReference type="Proteomes" id="UP001243496"/>
    </source>
</evidence>
<protein>
    <submittedName>
        <fullName evidence="2">Uncharacterized protein</fullName>
    </submittedName>
</protein>
<name>A0AAQ3PYR7_ANAHA</name>
<dbReference type="GeneID" id="92740744"/>
<proteinExistence type="predicted"/>
<dbReference type="Proteomes" id="UP001243496">
    <property type="component" value="Chromosome"/>
</dbReference>
<dbReference type="EMBL" id="CP132968">
    <property type="protein sequence ID" value="WMD17461.1"/>
    <property type="molecule type" value="Genomic_DNA"/>
</dbReference>
<accession>A0AAQ3PYR7</accession>
<gene>
    <name evidence="2" type="ORF">RBI15_05030</name>
</gene>
<sequence>MKLRNVSGVVGGIVACGAVGGLQQETMPLLQGTLCMILGILMVAACMHDRD</sequence>
<keyword evidence="1" id="KW-1133">Transmembrane helix</keyword>
<dbReference type="PROSITE" id="PS51257">
    <property type="entry name" value="PROKAR_LIPOPROTEIN"/>
    <property type="match status" value="1"/>
</dbReference>
<reference evidence="2" key="1">
    <citation type="submission" date="2023-08" db="EMBL/GenBank/DDBJ databases">
        <title>Complete Genome Sequences of butyrate producing Anaerostipes hadrus strains BA1 and GIF7 isolated from the terminal ileum of a healthy lean male.</title>
        <authorList>
            <person name="Low A."/>
            <person name="Sheludchenko M."/>
            <person name="Cheng H.E."/>
            <person name="Koh X.Q."/>
            <person name="Lee J."/>
        </authorList>
    </citation>
    <scope>NUCLEOTIDE SEQUENCE</scope>
    <source>
        <strain evidence="2">BA1</strain>
    </source>
</reference>
<organism evidence="2 3">
    <name type="scientific">Anaerostipes hadrus</name>
    <dbReference type="NCBI Taxonomy" id="649756"/>
    <lineage>
        <taxon>Bacteria</taxon>
        <taxon>Bacillati</taxon>
        <taxon>Bacillota</taxon>
        <taxon>Clostridia</taxon>
        <taxon>Lachnospirales</taxon>
        <taxon>Lachnospiraceae</taxon>
        <taxon>Anaerostipes</taxon>
    </lineage>
</organism>